<dbReference type="SUPFAM" id="SSF54292">
    <property type="entry name" value="2Fe-2S ferredoxin-like"/>
    <property type="match status" value="1"/>
</dbReference>
<comment type="caution">
    <text evidence="13">The sequence shown here is derived from an EMBL/GenBank/DDBJ whole genome shotgun (WGS) entry which is preliminary data.</text>
</comment>
<comment type="cofactor">
    <cofactor evidence="1">
        <name>FAD</name>
        <dbReference type="ChEBI" id="CHEBI:57692"/>
    </cofactor>
</comment>
<evidence type="ECO:0000256" key="10">
    <source>
        <dbReference type="SAM" id="MobiDB-lite"/>
    </source>
</evidence>
<reference evidence="13 14" key="1">
    <citation type="submission" date="2021-02" db="EMBL/GenBank/DDBJ databases">
        <title>A novel species of genus Amphritea isolated from a fishpond in China.</title>
        <authorList>
            <person name="Lu H."/>
        </authorList>
    </citation>
    <scope>NUCLEOTIDE SEQUENCE [LARGE SCALE GENOMIC DNA]</scope>
    <source>
        <strain evidence="13 14">RP18W</strain>
    </source>
</reference>
<keyword evidence="2" id="KW-0285">Flavoprotein</keyword>
<dbReference type="PRINTS" id="PR00406">
    <property type="entry name" value="CYTB5RDTASE"/>
</dbReference>
<dbReference type="RefSeq" id="WP_205213691.1">
    <property type="nucleotide sequence ID" value="NZ_JAFFZP010000016.1"/>
</dbReference>
<evidence type="ECO:0000256" key="4">
    <source>
        <dbReference type="ARBA" id="ARBA00022723"/>
    </source>
</evidence>
<dbReference type="InterPro" id="IPR012675">
    <property type="entry name" value="Beta-grasp_dom_sf"/>
</dbReference>
<feature type="domain" description="2Fe-2S ferredoxin-type" evidence="11">
    <location>
        <begin position="353"/>
        <end position="437"/>
    </location>
</feature>
<dbReference type="Pfam" id="PF00111">
    <property type="entry name" value="Fer2"/>
    <property type="match status" value="1"/>
</dbReference>
<keyword evidence="6" id="KW-0560">Oxidoreductase</keyword>
<evidence type="ECO:0000256" key="6">
    <source>
        <dbReference type="ARBA" id="ARBA00023002"/>
    </source>
</evidence>
<dbReference type="PROSITE" id="PS51384">
    <property type="entry name" value="FAD_FR"/>
    <property type="match status" value="1"/>
</dbReference>
<dbReference type="InterPro" id="IPR017938">
    <property type="entry name" value="Riboflavin_synthase-like_b-brl"/>
</dbReference>
<feature type="region of interest" description="Disordered" evidence="10">
    <location>
        <begin position="40"/>
        <end position="59"/>
    </location>
</feature>
<dbReference type="InterPro" id="IPR001433">
    <property type="entry name" value="OxRdtase_FAD/NAD-bd"/>
</dbReference>
<sequence length="437" mass="48066">MTMTTGILALIILTVILLQVAVGALLLYFHSKGHYKKLDNPVDEAEPAQNTSTKATSTTAVSTITRSTTDEESYHPAEAAWKGFREFIVQRRVPEDSQHSVCSFYLAPTDGQPLPPFIPGQFLTFKLAISDTDQTKSVVRCYSLSDAPRSDYYRISVKRAQAPVGLPEIPAGLASSFLHDQVREGDTLQVRAPGGHFHLMEAEPLPIVLIGGGIGITPMLSMLNTLLENGTDREIWLYYGVCNGADQIMKEHLQTFADNHHNFHLYICYSAPLESDIEGIDYQHKGRVTLHLLRDTLKLMRYQFYVCGPKPMMESLVPGLQEWGVDSGDIYYESFGPASLIKHEQTQPSASAEPITVTFSESGKSIVWDVGAASLLEFAETNNIDVMSGCHAGSCGTCQTKVKSGEVEYTQQPDADVEPGHCLLCISTPRCDLTLEA</sequence>
<evidence type="ECO:0000256" key="7">
    <source>
        <dbReference type="ARBA" id="ARBA00023004"/>
    </source>
</evidence>
<dbReference type="Gene3D" id="2.40.30.10">
    <property type="entry name" value="Translation factors"/>
    <property type="match status" value="1"/>
</dbReference>
<dbReference type="CDD" id="cd00207">
    <property type="entry name" value="fer2"/>
    <property type="match status" value="1"/>
</dbReference>
<dbReference type="SUPFAM" id="SSF52343">
    <property type="entry name" value="Ferredoxin reductase-like, C-terminal NADP-linked domain"/>
    <property type="match status" value="1"/>
</dbReference>
<dbReference type="Gene3D" id="3.10.20.30">
    <property type="match status" value="1"/>
</dbReference>
<dbReference type="Gene3D" id="3.40.50.80">
    <property type="entry name" value="Nucleotide-binding domain of ferredoxin-NADP reductase (FNR) module"/>
    <property type="match status" value="1"/>
</dbReference>
<keyword evidence="4" id="KW-0479">Metal-binding</keyword>
<accession>A0ABS2W8E5</accession>
<dbReference type="Pfam" id="PF00175">
    <property type="entry name" value="NAD_binding_1"/>
    <property type="match status" value="1"/>
</dbReference>
<dbReference type="Proteomes" id="UP000760472">
    <property type="component" value="Unassembled WGS sequence"/>
</dbReference>
<evidence type="ECO:0000313" key="14">
    <source>
        <dbReference type="Proteomes" id="UP000760472"/>
    </source>
</evidence>
<evidence type="ECO:0000256" key="9">
    <source>
        <dbReference type="ARBA" id="ARBA00034078"/>
    </source>
</evidence>
<name>A0ABS2W8E5_9GAMM</name>
<evidence type="ECO:0000256" key="3">
    <source>
        <dbReference type="ARBA" id="ARBA00022714"/>
    </source>
</evidence>
<dbReference type="PROSITE" id="PS51085">
    <property type="entry name" value="2FE2S_FER_2"/>
    <property type="match status" value="1"/>
</dbReference>
<dbReference type="InterPro" id="IPR017927">
    <property type="entry name" value="FAD-bd_FR_type"/>
</dbReference>
<keyword evidence="7" id="KW-0408">Iron</keyword>
<keyword evidence="5" id="KW-0274">FAD</keyword>
<gene>
    <name evidence="13" type="ORF">JW498_11515</name>
</gene>
<evidence type="ECO:0000256" key="5">
    <source>
        <dbReference type="ARBA" id="ARBA00022827"/>
    </source>
</evidence>
<keyword evidence="8" id="KW-0411">Iron-sulfur</keyword>
<evidence type="ECO:0000313" key="13">
    <source>
        <dbReference type="EMBL" id="MBN0987994.1"/>
    </source>
</evidence>
<dbReference type="InterPro" id="IPR006058">
    <property type="entry name" value="2Fe2S_fd_BS"/>
</dbReference>
<dbReference type="PANTHER" id="PTHR47354">
    <property type="entry name" value="NADH OXIDOREDUCTASE HCR"/>
    <property type="match status" value="1"/>
</dbReference>
<comment type="cofactor">
    <cofactor evidence="9">
        <name>[2Fe-2S] cluster</name>
        <dbReference type="ChEBI" id="CHEBI:190135"/>
    </cofactor>
</comment>
<organism evidence="13 14">
    <name type="scientific">Amphritea pacifica</name>
    <dbReference type="NCBI Taxonomy" id="2811233"/>
    <lineage>
        <taxon>Bacteria</taxon>
        <taxon>Pseudomonadati</taxon>
        <taxon>Pseudomonadota</taxon>
        <taxon>Gammaproteobacteria</taxon>
        <taxon>Oceanospirillales</taxon>
        <taxon>Oceanospirillaceae</taxon>
        <taxon>Amphritea</taxon>
    </lineage>
</organism>
<dbReference type="Pfam" id="PF00970">
    <property type="entry name" value="FAD_binding_6"/>
    <property type="match status" value="1"/>
</dbReference>
<feature type="domain" description="FAD-binding FR-type" evidence="12">
    <location>
        <begin position="82"/>
        <end position="200"/>
    </location>
</feature>
<keyword evidence="3" id="KW-0001">2Fe-2S</keyword>
<evidence type="ECO:0000256" key="1">
    <source>
        <dbReference type="ARBA" id="ARBA00001974"/>
    </source>
</evidence>
<evidence type="ECO:0000256" key="2">
    <source>
        <dbReference type="ARBA" id="ARBA00022630"/>
    </source>
</evidence>
<dbReference type="PRINTS" id="PR00371">
    <property type="entry name" value="FPNCR"/>
</dbReference>
<dbReference type="InterPro" id="IPR050415">
    <property type="entry name" value="MRET"/>
</dbReference>
<evidence type="ECO:0000259" key="12">
    <source>
        <dbReference type="PROSITE" id="PS51384"/>
    </source>
</evidence>
<dbReference type="InterPro" id="IPR008333">
    <property type="entry name" value="Cbr1-like_FAD-bd_dom"/>
</dbReference>
<dbReference type="SUPFAM" id="SSF63380">
    <property type="entry name" value="Riboflavin synthase domain-like"/>
    <property type="match status" value="1"/>
</dbReference>
<proteinExistence type="predicted"/>
<protein>
    <submittedName>
        <fullName evidence="13">2Fe-2S iron-sulfur cluster binding domain-containing protein</fullName>
    </submittedName>
</protein>
<evidence type="ECO:0000256" key="8">
    <source>
        <dbReference type="ARBA" id="ARBA00023014"/>
    </source>
</evidence>
<dbReference type="PANTHER" id="PTHR47354:SF8">
    <property type="entry name" value="1,2-PHENYLACETYL-COA EPOXIDASE, SUBUNIT E"/>
    <property type="match status" value="1"/>
</dbReference>
<dbReference type="InterPro" id="IPR036010">
    <property type="entry name" value="2Fe-2S_ferredoxin-like_sf"/>
</dbReference>
<evidence type="ECO:0000259" key="11">
    <source>
        <dbReference type="PROSITE" id="PS51085"/>
    </source>
</evidence>
<keyword evidence="14" id="KW-1185">Reference proteome</keyword>
<dbReference type="InterPro" id="IPR001709">
    <property type="entry name" value="Flavoprot_Pyr_Nucl_cyt_Rdtase"/>
</dbReference>
<dbReference type="EMBL" id="JAFFZP010000016">
    <property type="protein sequence ID" value="MBN0987994.1"/>
    <property type="molecule type" value="Genomic_DNA"/>
</dbReference>
<dbReference type="InterPro" id="IPR001041">
    <property type="entry name" value="2Fe-2S_ferredoxin-type"/>
</dbReference>
<dbReference type="InterPro" id="IPR039261">
    <property type="entry name" value="FNR_nucleotide-bd"/>
</dbReference>
<dbReference type="CDD" id="cd06184">
    <property type="entry name" value="flavohem_like_fad_nad_binding"/>
    <property type="match status" value="1"/>
</dbReference>
<dbReference type="PROSITE" id="PS00197">
    <property type="entry name" value="2FE2S_FER_1"/>
    <property type="match status" value="1"/>
</dbReference>